<protein>
    <submittedName>
        <fullName evidence="3">Phosphoesterase PA-phosphatase related protein</fullName>
    </submittedName>
</protein>
<dbReference type="KEGG" id="dmr:Deima_1954"/>
<keyword evidence="4" id="KW-1185">Reference proteome</keyword>
<keyword evidence="1" id="KW-1133">Transmembrane helix</keyword>
<keyword evidence="1" id="KW-0472">Membrane</keyword>
<name>E8U960_DEIML</name>
<feature type="transmembrane region" description="Helical" evidence="1">
    <location>
        <begin position="206"/>
        <end position="227"/>
    </location>
</feature>
<dbReference type="eggNOG" id="COG0671">
    <property type="taxonomic scope" value="Bacteria"/>
</dbReference>
<dbReference type="InterPro" id="IPR036938">
    <property type="entry name" value="PAP2/HPO_sf"/>
</dbReference>
<evidence type="ECO:0000256" key="1">
    <source>
        <dbReference type="SAM" id="Phobius"/>
    </source>
</evidence>
<feature type="transmembrane region" description="Helical" evidence="1">
    <location>
        <begin position="116"/>
        <end position="135"/>
    </location>
</feature>
<dbReference type="Proteomes" id="UP000008635">
    <property type="component" value="Chromosome"/>
</dbReference>
<gene>
    <name evidence="3" type="ordered locus">Deima_1954</name>
</gene>
<dbReference type="InterPro" id="IPR000326">
    <property type="entry name" value="PAP2/HPO"/>
</dbReference>
<evidence type="ECO:0000259" key="2">
    <source>
        <dbReference type="SMART" id="SM00014"/>
    </source>
</evidence>
<dbReference type="SMART" id="SM00014">
    <property type="entry name" value="acidPPc"/>
    <property type="match status" value="1"/>
</dbReference>
<dbReference type="STRING" id="709986.Deima_1954"/>
<dbReference type="Gene3D" id="1.20.144.10">
    <property type="entry name" value="Phosphatidic acid phosphatase type 2/haloperoxidase"/>
    <property type="match status" value="1"/>
</dbReference>
<sequence length="268" mass="28514">MNIVKTLHDTLGGPESIWLLITSLGRDEVFIIVIALYAWLVNPRGARALGVAFATSYLANTGLKFALDLPRPFHLDPSVAGRAAQATAGGPGLPSGHAQMTATLWLGMAATLQRRGVWALAIALVVLVSLSRLVLGVHFPSDVVVGLLLGAAFAWVATRDVPRLTWVGAFTFALALLPSLAALAVGLSILGAFLMSRFEYAAPRGAASRLLVGLGGLLLVFAVYFGFRVVPEELRHSGAGTAIRHFLTVLTATELVPLVFRRWMPTRA</sequence>
<dbReference type="HOGENOM" id="CLU_068892_1_1_0"/>
<organism evidence="3 4">
    <name type="scientific">Deinococcus maricopensis (strain DSM 21211 / LMG 22137 / NRRL B-23946 / LB-34)</name>
    <dbReference type="NCBI Taxonomy" id="709986"/>
    <lineage>
        <taxon>Bacteria</taxon>
        <taxon>Thermotogati</taxon>
        <taxon>Deinococcota</taxon>
        <taxon>Deinococci</taxon>
        <taxon>Deinococcales</taxon>
        <taxon>Deinococcaceae</taxon>
        <taxon>Deinococcus</taxon>
    </lineage>
</organism>
<evidence type="ECO:0000313" key="4">
    <source>
        <dbReference type="Proteomes" id="UP000008635"/>
    </source>
</evidence>
<accession>E8U960</accession>
<dbReference type="Pfam" id="PF01569">
    <property type="entry name" value="PAP2"/>
    <property type="match status" value="1"/>
</dbReference>
<keyword evidence="1" id="KW-0812">Transmembrane</keyword>
<dbReference type="EMBL" id="CP002454">
    <property type="protein sequence ID" value="ADV67599.1"/>
    <property type="molecule type" value="Genomic_DNA"/>
</dbReference>
<dbReference type="RefSeq" id="WP_013557104.1">
    <property type="nucleotide sequence ID" value="NC_014958.1"/>
</dbReference>
<dbReference type="PANTHER" id="PTHR14969">
    <property type="entry name" value="SPHINGOSINE-1-PHOSPHATE PHOSPHOHYDROLASE"/>
    <property type="match status" value="1"/>
</dbReference>
<dbReference type="PANTHER" id="PTHR14969:SF13">
    <property type="entry name" value="AT30094P"/>
    <property type="match status" value="1"/>
</dbReference>
<dbReference type="OrthoDB" id="9789113at2"/>
<dbReference type="AlphaFoldDB" id="E8U960"/>
<feature type="domain" description="Phosphatidic acid phosphatase type 2/haloperoxidase" evidence="2">
    <location>
        <begin position="46"/>
        <end position="158"/>
    </location>
</feature>
<reference evidence="3 4" key="1">
    <citation type="journal article" date="2011" name="Stand. Genomic Sci.">
        <title>Complete genome sequence of Deinococcus maricopensis type strain (LB-34).</title>
        <authorList>
            <person name="Pukall R."/>
            <person name="Zeytun A."/>
            <person name="Lucas S."/>
            <person name="Lapidus A."/>
            <person name="Hammon N."/>
            <person name="Deshpande S."/>
            <person name="Nolan M."/>
            <person name="Cheng J.F."/>
            <person name="Pitluck S."/>
            <person name="Liolios K."/>
            <person name="Pagani I."/>
            <person name="Mikhailova N."/>
            <person name="Ivanova N."/>
            <person name="Mavromatis K."/>
            <person name="Pati A."/>
            <person name="Tapia R."/>
            <person name="Han C."/>
            <person name="Goodwin L."/>
            <person name="Chen A."/>
            <person name="Palaniappan K."/>
            <person name="Land M."/>
            <person name="Hauser L."/>
            <person name="Chang Y.J."/>
            <person name="Jeffries C.D."/>
            <person name="Brambilla E.M."/>
            <person name="Rohde M."/>
            <person name="Goker M."/>
            <person name="Detter J.C."/>
            <person name="Woyke T."/>
            <person name="Bristow J."/>
            <person name="Eisen J.A."/>
            <person name="Markowitz V."/>
            <person name="Hugenholtz P."/>
            <person name="Kyrpides N.C."/>
            <person name="Klenk H.P."/>
        </authorList>
    </citation>
    <scope>NUCLEOTIDE SEQUENCE [LARGE SCALE GENOMIC DNA]</scope>
    <source>
        <strain evidence="4">DSM 21211 / LMG 22137 / NRRL B-23946 / LB-34</strain>
    </source>
</reference>
<feature type="transmembrane region" description="Helical" evidence="1">
    <location>
        <begin position="164"/>
        <end position="194"/>
    </location>
</feature>
<proteinExistence type="predicted"/>
<feature type="transmembrane region" description="Helical" evidence="1">
    <location>
        <begin position="242"/>
        <end position="260"/>
    </location>
</feature>
<reference evidence="4" key="2">
    <citation type="submission" date="2011-01" db="EMBL/GenBank/DDBJ databases">
        <title>The complete genome of Deinococcus maricopensis DSM 21211.</title>
        <authorList>
            <consortium name="US DOE Joint Genome Institute (JGI-PGF)"/>
            <person name="Lucas S."/>
            <person name="Copeland A."/>
            <person name="Lapidus A."/>
            <person name="Goodwin L."/>
            <person name="Pitluck S."/>
            <person name="Kyrpides N."/>
            <person name="Mavromatis K."/>
            <person name="Pagani I."/>
            <person name="Ivanova N."/>
            <person name="Ovchinnikova G."/>
            <person name="Zeytun A."/>
            <person name="Detter J.C."/>
            <person name="Han C."/>
            <person name="Land M."/>
            <person name="Hauser L."/>
            <person name="Markowitz V."/>
            <person name="Cheng J.-F."/>
            <person name="Hugenholtz P."/>
            <person name="Woyke T."/>
            <person name="Wu D."/>
            <person name="Pukall R."/>
            <person name="Gehrich-Schroeter G."/>
            <person name="Brambilla E."/>
            <person name="Klenk H.-P."/>
            <person name="Eisen J.A."/>
        </authorList>
    </citation>
    <scope>NUCLEOTIDE SEQUENCE [LARGE SCALE GENOMIC DNA]</scope>
    <source>
        <strain evidence="4">DSM 21211 / LMG 22137 / NRRL B-23946 / LB-34</strain>
    </source>
</reference>
<evidence type="ECO:0000313" key="3">
    <source>
        <dbReference type="EMBL" id="ADV67599.1"/>
    </source>
</evidence>
<dbReference type="SUPFAM" id="SSF48317">
    <property type="entry name" value="Acid phosphatase/Vanadium-dependent haloperoxidase"/>
    <property type="match status" value="1"/>
</dbReference>